<dbReference type="InterPro" id="IPR058929">
    <property type="entry name" value="Ig_halo"/>
</dbReference>
<evidence type="ECO:0000259" key="1">
    <source>
        <dbReference type="Pfam" id="PF25942"/>
    </source>
</evidence>
<reference evidence="2 3" key="1">
    <citation type="journal article" date="2019" name="Int. J. Syst. Evol. Microbiol.">
        <title>The Global Catalogue of Microorganisms (GCM) 10K type strain sequencing project: providing services to taxonomists for standard genome sequencing and annotation.</title>
        <authorList>
            <consortium name="The Broad Institute Genomics Platform"/>
            <consortium name="The Broad Institute Genome Sequencing Center for Infectious Disease"/>
            <person name="Wu L."/>
            <person name="Ma J."/>
        </authorList>
    </citation>
    <scope>NUCLEOTIDE SEQUENCE [LARGE SCALE GENOMIC DNA]</scope>
    <source>
        <strain evidence="2 3">DT55</strain>
    </source>
</reference>
<feature type="domain" description="Ig-like" evidence="1">
    <location>
        <begin position="54"/>
        <end position="134"/>
    </location>
</feature>
<sequence length="146" mass="15638">MKRRGFLAAAAALASAGCVARGPAGTPSPTVTGAGANPAKHLGEFVLWNDHTEAQRLSVTVRGGGETVVDVERHLDPGEVERVDNLMTRQGTYEVVATLPDGPRDRLTWEITSCGNYEYVRAHVTEDRDVTVEVGTQTVVPPPECE</sequence>
<organism evidence="2 3">
    <name type="scientific">Halobaculum marinum</name>
    <dbReference type="NCBI Taxonomy" id="3031996"/>
    <lineage>
        <taxon>Archaea</taxon>
        <taxon>Methanobacteriati</taxon>
        <taxon>Methanobacteriota</taxon>
        <taxon>Stenosarchaea group</taxon>
        <taxon>Halobacteria</taxon>
        <taxon>Halobacteriales</taxon>
        <taxon>Haloferacaceae</taxon>
        <taxon>Halobaculum</taxon>
    </lineage>
</organism>
<protein>
    <recommendedName>
        <fullName evidence="1">Ig-like domain-containing protein</fullName>
    </recommendedName>
</protein>
<evidence type="ECO:0000313" key="3">
    <source>
        <dbReference type="Proteomes" id="UP001596388"/>
    </source>
</evidence>
<proteinExistence type="predicted"/>
<dbReference type="GeneID" id="79269328"/>
<name>A0ABD5WTA8_9EURY</name>
<dbReference type="PROSITE" id="PS51257">
    <property type="entry name" value="PROKAR_LIPOPROTEIN"/>
    <property type="match status" value="1"/>
</dbReference>
<dbReference type="EMBL" id="JBHTAG010000002">
    <property type="protein sequence ID" value="MFC7096779.1"/>
    <property type="molecule type" value="Genomic_DNA"/>
</dbReference>
<dbReference type="AlphaFoldDB" id="A0ABD5WTA8"/>
<evidence type="ECO:0000313" key="2">
    <source>
        <dbReference type="EMBL" id="MFC7096779.1"/>
    </source>
</evidence>
<dbReference type="RefSeq" id="WP_276238761.1">
    <property type="nucleotide sequence ID" value="NZ_CP119989.1"/>
</dbReference>
<gene>
    <name evidence="2" type="ORF">ACFQKD_05625</name>
</gene>
<dbReference type="Proteomes" id="UP001596388">
    <property type="component" value="Unassembled WGS sequence"/>
</dbReference>
<accession>A0ABD5WTA8</accession>
<keyword evidence="3" id="KW-1185">Reference proteome</keyword>
<comment type="caution">
    <text evidence="2">The sequence shown here is derived from an EMBL/GenBank/DDBJ whole genome shotgun (WGS) entry which is preliminary data.</text>
</comment>
<dbReference type="Pfam" id="PF25942">
    <property type="entry name" value="Ig_halo"/>
    <property type="match status" value="1"/>
</dbReference>